<gene>
    <name evidence="2" type="ORF">CAUJ_LOCUS6513</name>
</gene>
<feature type="compositionally biased region" description="Polar residues" evidence="1">
    <location>
        <begin position="545"/>
        <end position="556"/>
    </location>
</feature>
<protein>
    <submittedName>
        <fullName evidence="2">Uncharacterized protein</fullName>
    </submittedName>
</protein>
<comment type="caution">
    <text evidence="2">The sequence shown here is derived from an EMBL/GenBank/DDBJ whole genome shotgun (WGS) entry which is preliminary data.</text>
</comment>
<dbReference type="Proteomes" id="UP000835052">
    <property type="component" value="Unassembled WGS sequence"/>
</dbReference>
<feature type="region of interest" description="Disordered" evidence="1">
    <location>
        <begin position="65"/>
        <end position="94"/>
    </location>
</feature>
<reference evidence="2" key="1">
    <citation type="submission" date="2020-10" db="EMBL/GenBank/DDBJ databases">
        <authorList>
            <person name="Kikuchi T."/>
        </authorList>
    </citation>
    <scope>NUCLEOTIDE SEQUENCE</scope>
    <source>
        <strain evidence="2">NKZ352</strain>
    </source>
</reference>
<feature type="compositionally biased region" description="Basic residues" evidence="1">
    <location>
        <begin position="533"/>
        <end position="543"/>
    </location>
</feature>
<feature type="compositionally biased region" description="Polar residues" evidence="1">
    <location>
        <begin position="486"/>
        <end position="531"/>
    </location>
</feature>
<dbReference type="AlphaFoldDB" id="A0A8S1H5K3"/>
<feature type="region of interest" description="Disordered" evidence="1">
    <location>
        <begin position="318"/>
        <end position="556"/>
    </location>
</feature>
<feature type="compositionally biased region" description="Low complexity" evidence="1">
    <location>
        <begin position="388"/>
        <end position="401"/>
    </location>
</feature>
<proteinExistence type="predicted"/>
<sequence length="556" mass="61315">MSLYLGRRVFDERSDYMNISRQSSTKRSNANLRSSSLPEYVNVHCAVKPNGSIRSSHSFFNVASTSAAEEPKRRKVSDYAPQTDSSRRRSDNSVGRFLNRTRNFVYNKNRSMMDFTTIRDEEQDSRYESWRRAKRFISAFSPKSQSELRNGKVYQVITKSSSTGALQYATTLLRKNTNAGETTNSMSEIYELPPALNVAVTDPLSLSALKESRSSEDTPVGLVRVKEDNQLKARGGVNIMLARRLASSVRGSFSKYDGERVTHHYPSKVGGEGTKDENAAATPTTPTKRGPLEVKILTETKPLEESEPMDAIAVSVSRKQEELRAQDRRASTVSFHKTHVFPVHPPSSTSHPEKEKSPPSMRSKAAAAARTILSHLKGAATRNSNAFSESTRSSAESLSSDARSKISIKKRSSSPPSQMAPTISRNTSRHTLVQEPSTSTDSLSSERTARSITSPQLVLPMKTSHASSSGSSTESNSASEDGSPKVRQSTSVASSLNESRNLYLSGFSPSRRFSQGQCSMTSGNTTPQTQGYFRKHRRLRRSQRTLESSSSQPNLA</sequence>
<evidence type="ECO:0000313" key="3">
    <source>
        <dbReference type="Proteomes" id="UP000835052"/>
    </source>
</evidence>
<feature type="compositionally biased region" description="Polar residues" evidence="1">
    <location>
        <begin position="419"/>
        <end position="456"/>
    </location>
</feature>
<evidence type="ECO:0000256" key="1">
    <source>
        <dbReference type="SAM" id="MobiDB-lite"/>
    </source>
</evidence>
<feature type="compositionally biased region" description="Low complexity" evidence="1">
    <location>
        <begin position="463"/>
        <end position="481"/>
    </location>
</feature>
<keyword evidence="3" id="KW-1185">Reference proteome</keyword>
<accession>A0A8S1H5K3</accession>
<dbReference type="OrthoDB" id="6537982at2759"/>
<name>A0A8S1H5K3_9PELO</name>
<feature type="region of interest" description="Disordered" evidence="1">
    <location>
        <begin position="262"/>
        <end position="290"/>
    </location>
</feature>
<feature type="compositionally biased region" description="Basic and acidic residues" evidence="1">
    <location>
        <begin position="318"/>
        <end position="330"/>
    </location>
</feature>
<dbReference type="EMBL" id="CAJGYM010000016">
    <property type="protein sequence ID" value="CAD6190594.1"/>
    <property type="molecule type" value="Genomic_DNA"/>
</dbReference>
<evidence type="ECO:0000313" key="2">
    <source>
        <dbReference type="EMBL" id="CAD6190594.1"/>
    </source>
</evidence>
<organism evidence="2 3">
    <name type="scientific">Caenorhabditis auriculariae</name>
    <dbReference type="NCBI Taxonomy" id="2777116"/>
    <lineage>
        <taxon>Eukaryota</taxon>
        <taxon>Metazoa</taxon>
        <taxon>Ecdysozoa</taxon>
        <taxon>Nematoda</taxon>
        <taxon>Chromadorea</taxon>
        <taxon>Rhabditida</taxon>
        <taxon>Rhabditina</taxon>
        <taxon>Rhabditomorpha</taxon>
        <taxon>Rhabditoidea</taxon>
        <taxon>Rhabditidae</taxon>
        <taxon>Peloderinae</taxon>
        <taxon>Caenorhabditis</taxon>
    </lineage>
</organism>